<dbReference type="OrthoDB" id="2969131at2"/>
<dbReference type="PROSITE" id="PS51257">
    <property type="entry name" value="PROKAR_LIPOPROTEIN"/>
    <property type="match status" value="1"/>
</dbReference>
<name>A0A396SHM4_9BACL</name>
<keyword evidence="1" id="KW-0732">Signal</keyword>
<accession>A0A396SHM4</accession>
<dbReference type="Proteomes" id="UP000265692">
    <property type="component" value="Unassembled WGS sequence"/>
</dbReference>
<feature type="signal peptide" evidence="1">
    <location>
        <begin position="1"/>
        <end position="21"/>
    </location>
</feature>
<evidence type="ECO:0008006" key="4">
    <source>
        <dbReference type="Google" id="ProtNLM"/>
    </source>
</evidence>
<organism evidence="2 3">
    <name type="scientific">Ureibacillus yapensis</name>
    <dbReference type="NCBI Taxonomy" id="2304605"/>
    <lineage>
        <taxon>Bacteria</taxon>
        <taxon>Bacillati</taxon>
        <taxon>Bacillota</taxon>
        <taxon>Bacilli</taxon>
        <taxon>Bacillales</taxon>
        <taxon>Caryophanaceae</taxon>
        <taxon>Ureibacillus</taxon>
    </lineage>
</organism>
<reference evidence="2 3" key="1">
    <citation type="submission" date="2018-08" db="EMBL/GenBank/DDBJ databases">
        <title>Lysinibacillus sp. YLB-03 draft genome sequence.</title>
        <authorList>
            <person name="Yu L."/>
        </authorList>
    </citation>
    <scope>NUCLEOTIDE SEQUENCE [LARGE SCALE GENOMIC DNA]</scope>
    <source>
        <strain evidence="2 3">YLB-03</strain>
    </source>
</reference>
<protein>
    <recommendedName>
        <fullName evidence="4">Lipoprotein</fullName>
    </recommendedName>
</protein>
<evidence type="ECO:0000256" key="1">
    <source>
        <dbReference type="SAM" id="SignalP"/>
    </source>
</evidence>
<dbReference type="RefSeq" id="WP_118875250.1">
    <property type="nucleotide sequence ID" value="NZ_QWEI01000002.1"/>
</dbReference>
<dbReference type="AlphaFoldDB" id="A0A396SHM4"/>
<sequence length="231" mass="26350">MKKWMMFIVMIVMTLAACSNDADSSTSATETTEPVVAEPSEEEKYQEFLTELRLKYVNEQYPEVLHQVIVQCADYVKAGDINKCVEDGYLKDDSIELYNKAFESYFNKRTFDLKILDDSILKSTYEEVQEDLLSPQNKEIFNGEVLTAEIDYVTNKSRNPNGSNSTNNNADVDKAAVYAFMKATYKRVTRNGEFYNPETHDPLVAYYASIKYDIPEAEASQIYNQGELGGF</sequence>
<gene>
    <name evidence="2" type="ORF">D1B33_04825</name>
</gene>
<evidence type="ECO:0000313" key="3">
    <source>
        <dbReference type="Proteomes" id="UP000265692"/>
    </source>
</evidence>
<feature type="chain" id="PRO_5038600389" description="Lipoprotein" evidence="1">
    <location>
        <begin position="22"/>
        <end position="231"/>
    </location>
</feature>
<keyword evidence="3" id="KW-1185">Reference proteome</keyword>
<dbReference type="EMBL" id="QWEI01000002">
    <property type="protein sequence ID" value="RHW38215.1"/>
    <property type="molecule type" value="Genomic_DNA"/>
</dbReference>
<proteinExistence type="predicted"/>
<evidence type="ECO:0000313" key="2">
    <source>
        <dbReference type="EMBL" id="RHW38215.1"/>
    </source>
</evidence>
<comment type="caution">
    <text evidence="2">The sequence shown here is derived from an EMBL/GenBank/DDBJ whole genome shotgun (WGS) entry which is preliminary data.</text>
</comment>